<comment type="caution">
    <text evidence="1">The sequence shown here is derived from an EMBL/GenBank/DDBJ whole genome shotgun (WGS) entry which is preliminary data.</text>
</comment>
<gene>
    <name evidence="1" type="ORF">PACLA_8A011305</name>
</gene>
<dbReference type="OrthoDB" id="5980064at2759"/>
<name>A0A7D9D8B6_PARCT</name>
<dbReference type="EMBL" id="CACRXK020000205">
    <property type="protein sequence ID" value="CAB3979518.1"/>
    <property type="molecule type" value="Genomic_DNA"/>
</dbReference>
<keyword evidence="2" id="KW-1185">Reference proteome</keyword>
<dbReference type="PANTHER" id="PTHR46670:SF3">
    <property type="entry name" value="ENDONUCLEASE_EXONUCLEASE_PHOSPHATASE DOMAIN-CONTAINING PROTEIN"/>
    <property type="match status" value="1"/>
</dbReference>
<protein>
    <submittedName>
        <fullName evidence="1">Uncharacterized protein</fullName>
    </submittedName>
</protein>
<accession>A0A7D9D8B6</accession>
<organism evidence="1 2">
    <name type="scientific">Paramuricea clavata</name>
    <name type="common">Red gorgonian</name>
    <name type="synonym">Violescent sea-whip</name>
    <dbReference type="NCBI Taxonomy" id="317549"/>
    <lineage>
        <taxon>Eukaryota</taxon>
        <taxon>Metazoa</taxon>
        <taxon>Cnidaria</taxon>
        <taxon>Anthozoa</taxon>
        <taxon>Octocorallia</taxon>
        <taxon>Malacalcyonacea</taxon>
        <taxon>Plexauridae</taxon>
        <taxon>Paramuricea</taxon>
    </lineage>
</organism>
<proteinExistence type="predicted"/>
<dbReference type="Proteomes" id="UP001152795">
    <property type="component" value="Unassembled WGS sequence"/>
</dbReference>
<dbReference type="PANTHER" id="PTHR46670">
    <property type="entry name" value="ENDO/EXONUCLEASE/PHOSPHATASE DOMAIN-CONTAINING PROTEIN"/>
    <property type="match status" value="1"/>
</dbReference>
<evidence type="ECO:0000313" key="1">
    <source>
        <dbReference type="EMBL" id="CAB3979518.1"/>
    </source>
</evidence>
<dbReference type="AlphaFoldDB" id="A0A7D9D8B6"/>
<evidence type="ECO:0000313" key="2">
    <source>
        <dbReference type="Proteomes" id="UP001152795"/>
    </source>
</evidence>
<sequence>MMLLHPPSVQRCYVDELCDQYDSELRRIVNTHAPLKTCLITSRPAAPWYSEEISIEKCQRRRLERRWRKSGLEVDKQQHADQCRRVRELIKSLKMNYFSAIIVENKSNHKILFSTIDRMLHRTPEKHYPTCGSTAKLCNKFADFFTQKIVTIRHNIDAMTINDTTKYDQFDNATINCELTELSPTSEEKLSGLVKKIASKSCCLSC</sequence>
<reference evidence="1" key="1">
    <citation type="submission" date="2020-04" db="EMBL/GenBank/DDBJ databases">
        <authorList>
            <person name="Alioto T."/>
            <person name="Alioto T."/>
            <person name="Gomez Garrido J."/>
        </authorList>
    </citation>
    <scope>NUCLEOTIDE SEQUENCE</scope>
    <source>
        <strain evidence="1">A484AB</strain>
    </source>
</reference>